<evidence type="ECO:0000313" key="1">
    <source>
        <dbReference type="EMBL" id="WMV34804.1"/>
    </source>
</evidence>
<proteinExistence type="predicted"/>
<dbReference type="Gene3D" id="3.40.50.10140">
    <property type="entry name" value="Toll/interleukin-1 receptor homology (TIR) domain"/>
    <property type="match status" value="1"/>
</dbReference>
<keyword evidence="2" id="KW-1185">Reference proteome</keyword>
<dbReference type="Proteomes" id="UP001234989">
    <property type="component" value="Chromosome 6"/>
</dbReference>
<dbReference type="AlphaFoldDB" id="A0AAF0RAX6"/>
<protein>
    <submittedName>
        <fullName evidence="1">Uncharacterized protein</fullName>
    </submittedName>
</protein>
<name>A0AAF0RAX6_SOLVR</name>
<gene>
    <name evidence="1" type="ORF">MTR67_028189</name>
</gene>
<dbReference type="EMBL" id="CP133617">
    <property type="protein sequence ID" value="WMV34804.1"/>
    <property type="molecule type" value="Genomic_DNA"/>
</dbReference>
<evidence type="ECO:0000313" key="2">
    <source>
        <dbReference type="Proteomes" id="UP001234989"/>
    </source>
</evidence>
<reference evidence="1" key="1">
    <citation type="submission" date="2023-08" db="EMBL/GenBank/DDBJ databases">
        <title>A de novo genome assembly of Solanum verrucosum Schlechtendal, a Mexican diploid species geographically isolated from the other diploid A-genome species in potato relatives.</title>
        <authorList>
            <person name="Hosaka K."/>
        </authorList>
    </citation>
    <scope>NUCLEOTIDE SEQUENCE</scope>
    <source>
        <tissue evidence="1">Young leaves</tissue>
    </source>
</reference>
<sequence length="141" mass="16595">MRRTNFNRNLRSHRGIKDCYYHLFQDYCLEELTKIMECVDNKGQEFFYVYYKCEPLDCLRSIVNFGADLKGSDLRKVQRVLPFFLLQFSTQNSNGRRRCRMRGQISASTATDKVKDDPNFNLGISQVLSKQNKEERNACSL</sequence>
<accession>A0AAF0RAX6</accession>
<organism evidence="1 2">
    <name type="scientific">Solanum verrucosum</name>
    <dbReference type="NCBI Taxonomy" id="315347"/>
    <lineage>
        <taxon>Eukaryota</taxon>
        <taxon>Viridiplantae</taxon>
        <taxon>Streptophyta</taxon>
        <taxon>Embryophyta</taxon>
        <taxon>Tracheophyta</taxon>
        <taxon>Spermatophyta</taxon>
        <taxon>Magnoliopsida</taxon>
        <taxon>eudicotyledons</taxon>
        <taxon>Gunneridae</taxon>
        <taxon>Pentapetalae</taxon>
        <taxon>asterids</taxon>
        <taxon>lamiids</taxon>
        <taxon>Solanales</taxon>
        <taxon>Solanaceae</taxon>
        <taxon>Solanoideae</taxon>
        <taxon>Solaneae</taxon>
        <taxon>Solanum</taxon>
    </lineage>
</organism>
<dbReference type="InterPro" id="IPR035897">
    <property type="entry name" value="Toll_tir_struct_dom_sf"/>
</dbReference>